<proteinExistence type="predicted"/>
<accession>A0AAD6YKQ7</accession>
<sequence>MTDPIDGPSVRATLDVSHKAAGQRGILSASYNKTEGIYSPGQRGILRERGAYPREAVRGYKACEAEAQGVRDPEVEPQRPKGRPELRRIRVKANDLWKHCVGATSGVWVNIQRLRNAETPKRRNAETPKRRNAETPKRRSSEVLKLRNVETLRRRRFWDCEKLRNSETPKRRTAEAPKRRGIVTPRHHGPQSWARGSGGSLVVAANLRTSESPNRRTAGGPSAQDPEYANLANSSPGRGQQLSLPADWPVWPQVSSERDRERPWRGGGGGGGERERAEVEASMVPSEIVQWWLRTAEPPNLRIAQAPDRRIAETPDLRIAETLDLRITEHLSHRTYEAPKVVRRAPEVVRSIVDVGGWHPEIDRLGERASEVGSYTEVLGCVRRYREECGGIGRHADWGYGVSAGYNLDDQETRLDESHGPRLVDCPPQSYK</sequence>
<protein>
    <submittedName>
        <fullName evidence="2">Uncharacterized protein</fullName>
    </submittedName>
</protein>
<evidence type="ECO:0000313" key="2">
    <source>
        <dbReference type="EMBL" id="KAJ7222137.1"/>
    </source>
</evidence>
<feature type="compositionally biased region" description="Polar residues" evidence="1">
    <location>
        <begin position="231"/>
        <end position="243"/>
    </location>
</feature>
<organism evidence="2 3">
    <name type="scientific">Mycena pura</name>
    <dbReference type="NCBI Taxonomy" id="153505"/>
    <lineage>
        <taxon>Eukaryota</taxon>
        <taxon>Fungi</taxon>
        <taxon>Dikarya</taxon>
        <taxon>Basidiomycota</taxon>
        <taxon>Agaricomycotina</taxon>
        <taxon>Agaricomycetes</taxon>
        <taxon>Agaricomycetidae</taxon>
        <taxon>Agaricales</taxon>
        <taxon>Marasmiineae</taxon>
        <taxon>Mycenaceae</taxon>
        <taxon>Mycena</taxon>
    </lineage>
</organism>
<dbReference type="Proteomes" id="UP001219525">
    <property type="component" value="Unassembled WGS sequence"/>
</dbReference>
<reference evidence="2" key="1">
    <citation type="submission" date="2023-03" db="EMBL/GenBank/DDBJ databases">
        <title>Massive genome expansion in bonnet fungi (Mycena s.s.) driven by repeated elements and novel gene families across ecological guilds.</title>
        <authorList>
            <consortium name="Lawrence Berkeley National Laboratory"/>
            <person name="Harder C.B."/>
            <person name="Miyauchi S."/>
            <person name="Viragh M."/>
            <person name="Kuo A."/>
            <person name="Thoen E."/>
            <person name="Andreopoulos B."/>
            <person name="Lu D."/>
            <person name="Skrede I."/>
            <person name="Drula E."/>
            <person name="Henrissat B."/>
            <person name="Morin E."/>
            <person name="Kohler A."/>
            <person name="Barry K."/>
            <person name="LaButti K."/>
            <person name="Morin E."/>
            <person name="Salamov A."/>
            <person name="Lipzen A."/>
            <person name="Mereny Z."/>
            <person name="Hegedus B."/>
            <person name="Baldrian P."/>
            <person name="Stursova M."/>
            <person name="Weitz H."/>
            <person name="Taylor A."/>
            <person name="Grigoriev I.V."/>
            <person name="Nagy L.G."/>
            <person name="Martin F."/>
            <person name="Kauserud H."/>
        </authorList>
    </citation>
    <scope>NUCLEOTIDE SEQUENCE</scope>
    <source>
        <strain evidence="2">9144</strain>
    </source>
</reference>
<feature type="compositionally biased region" description="Basic and acidic residues" evidence="1">
    <location>
        <begin position="166"/>
        <end position="178"/>
    </location>
</feature>
<name>A0AAD6YKQ7_9AGAR</name>
<evidence type="ECO:0000256" key="1">
    <source>
        <dbReference type="SAM" id="MobiDB-lite"/>
    </source>
</evidence>
<gene>
    <name evidence="2" type="ORF">GGX14DRAFT_387968</name>
</gene>
<keyword evidence="3" id="KW-1185">Reference proteome</keyword>
<evidence type="ECO:0000313" key="3">
    <source>
        <dbReference type="Proteomes" id="UP001219525"/>
    </source>
</evidence>
<feature type="region of interest" description="Disordered" evidence="1">
    <location>
        <begin position="119"/>
        <end position="142"/>
    </location>
</feature>
<comment type="caution">
    <text evidence="2">The sequence shown here is derived from an EMBL/GenBank/DDBJ whole genome shotgun (WGS) entry which is preliminary data.</text>
</comment>
<feature type="region of interest" description="Disordered" evidence="1">
    <location>
        <begin position="166"/>
        <end position="280"/>
    </location>
</feature>
<feature type="compositionally biased region" description="Basic residues" evidence="1">
    <location>
        <begin position="179"/>
        <end position="189"/>
    </location>
</feature>
<dbReference type="AlphaFoldDB" id="A0AAD6YKQ7"/>
<dbReference type="EMBL" id="JARJCW010000007">
    <property type="protein sequence ID" value="KAJ7222137.1"/>
    <property type="molecule type" value="Genomic_DNA"/>
</dbReference>